<sequence length="138" mass="15739">MKKVAKKVKPKFNENVHYSATEMNRYLGALNEVHGETLKVIRENSVVTDRKIDNITKVLDEHTKILSGHTKKLDSHTEMIGVLMEDVSVLKTDVSTLKSDMVVVKEDLSIIKSDLKKKVDYDDFLSLVRRVQKLEAKS</sequence>
<dbReference type="Gene3D" id="1.20.5.190">
    <property type="match status" value="1"/>
</dbReference>
<proteinExistence type="predicted"/>
<name>A0A1F6TPL8_9BACT</name>
<dbReference type="Proteomes" id="UP000176484">
    <property type="component" value="Unassembled WGS sequence"/>
</dbReference>
<evidence type="ECO:0000313" key="1">
    <source>
        <dbReference type="EMBL" id="OGI47073.1"/>
    </source>
</evidence>
<dbReference type="AlphaFoldDB" id="A0A1F6TPL8"/>
<protein>
    <submittedName>
        <fullName evidence="1">Uncharacterized protein</fullName>
    </submittedName>
</protein>
<reference evidence="1 2" key="1">
    <citation type="journal article" date="2016" name="Nat. Commun.">
        <title>Thousands of microbial genomes shed light on interconnected biogeochemical processes in an aquifer system.</title>
        <authorList>
            <person name="Anantharaman K."/>
            <person name="Brown C.T."/>
            <person name="Hug L.A."/>
            <person name="Sharon I."/>
            <person name="Castelle C.J."/>
            <person name="Probst A.J."/>
            <person name="Thomas B.C."/>
            <person name="Singh A."/>
            <person name="Wilkins M.J."/>
            <person name="Karaoz U."/>
            <person name="Brodie E.L."/>
            <person name="Williams K.H."/>
            <person name="Hubbard S.S."/>
            <person name="Banfield J.F."/>
        </authorList>
    </citation>
    <scope>NUCLEOTIDE SEQUENCE [LARGE SCALE GENOMIC DNA]</scope>
</reference>
<comment type="caution">
    <text evidence="1">The sequence shown here is derived from an EMBL/GenBank/DDBJ whole genome shotgun (WGS) entry which is preliminary data.</text>
</comment>
<gene>
    <name evidence="1" type="ORF">A2121_00310</name>
</gene>
<organism evidence="1 2">
    <name type="scientific">Candidatus Nomurabacteria bacterium GWB1_40_6</name>
    <dbReference type="NCBI Taxonomy" id="1801727"/>
    <lineage>
        <taxon>Bacteria</taxon>
        <taxon>Candidatus Nomuraibacteriota</taxon>
    </lineage>
</organism>
<evidence type="ECO:0000313" key="2">
    <source>
        <dbReference type="Proteomes" id="UP000176484"/>
    </source>
</evidence>
<dbReference type="EMBL" id="MFTD01000004">
    <property type="protein sequence ID" value="OGI47073.1"/>
    <property type="molecule type" value="Genomic_DNA"/>
</dbReference>
<accession>A0A1F6TPL8</accession>